<comment type="caution">
    <text evidence="3">The sequence shown here is derived from an EMBL/GenBank/DDBJ whole genome shotgun (WGS) entry which is preliminary data.</text>
</comment>
<dbReference type="AlphaFoldDB" id="A0AB34DDY4"/>
<name>A0AB34DDY4_BACCE</name>
<dbReference type="InterPro" id="IPR052344">
    <property type="entry name" value="Transposase-related"/>
</dbReference>
<accession>A0AB34DDY4</accession>
<dbReference type="Pfam" id="PF03050">
    <property type="entry name" value="DDE_Tnp_IS66"/>
    <property type="match status" value="1"/>
</dbReference>
<dbReference type="EMBL" id="WBPB01000044">
    <property type="protein sequence ID" value="KAB2496729.1"/>
    <property type="molecule type" value="Genomic_DNA"/>
</dbReference>
<evidence type="ECO:0000313" key="4">
    <source>
        <dbReference type="Proteomes" id="UP000477920"/>
    </source>
</evidence>
<evidence type="ECO:0000256" key="1">
    <source>
        <dbReference type="SAM" id="MobiDB-lite"/>
    </source>
</evidence>
<feature type="domain" description="Transposase IS66 central" evidence="2">
    <location>
        <begin position="22"/>
        <end position="88"/>
    </location>
</feature>
<sequence>MSKHTKPSLQDGAACHPPQAEKSRSQKRSKQSPSKNLWDRFVRDKDTILGFLTHADIPFDNNEAERDIRMAKVKQKVSGTFRTEDGARIFCLTRSFIQTVQKQGKPCIPHNRTTDS</sequence>
<dbReference type="PANTHER" id="PTHR33678:SF1">
    <property type="entry name" value="BLL1576 PROTEIN"/>
    <property type="match status" value="1"/>
</dbReference>
<gene>
    <name evidence="3" type="ORF">F8158_17895</name>
</gene>
<evidence type="ECO:0000313" key="3">
    <source>
        <dbReference type="EMBL" id="KAB2496729.1"/>
    </source>
</evidence>
<dbReference type="PANTHER" id="PTHR33678">
    <property type="entry name" value="BLL1576 PROTEIN"/>
    <property type="match status" value="1"/>
</dbReference>
<dbReference type="InterPro" id="IPR004291">
    <property type="entry name" value="Transposase_IS66_central"/>
</dbReference>
<feature type="region of interest" description="Disordered" evidence="1">
    <location>
        <begin position="1"/>
        <end position="38"/>
    </location>
</feature>
<reference evidence="3 4" key="1">
    <citation type="submission" date="2019-10" db="EMBL/GenBank/DDBJ databases">
        <title>Bacillus from the desert of Cuatro Cinegas, Coahuila.</title>
        <authorList>
            <person name="Olmedo-Alvarez G."/>
            <person name="Saldana S."/>
            <person name="Barcelo D."/>
        </authorList>
    </citation>
    <scope>NUCLEOTIDE SEQUENCE [LARGE SCALE GENOMIC DNA]</scope>
    <source>
        <strain evidence="3 4">CH101a_3T</strain>
    </source>
</reference>
<protein>
    <submittedName>
        <fullName evidence="3">Transposase</fullName>
    </submittedName>
</protein>
<dbReference type="Proteomes" id="UP000477920">
    <property type="component" value="Unassembled WGS sequence"/>
</dbReference>
<evidence type="ECO:0000259" key="2">
    <source>
        <dbReference type="Pfam" id="PF03050"/>
    </source>
</evidence>
<proteinExistence type="predicted"/>
<organism evidence="3 4">
    <name type="scientific">Bacillus cereus</name>
    <dbReference type="NCBI Taxonomy" id="1396"/>
    <lineage>
        <taxon>Bacteria</taxon>
        <taxon>Bacillati</taxon>
        <taxon>Bacillota</taxon>
        <taxon>Bacilli</taxon>
        <taxon>Bacillales</taxon>
        <taxon>Bacillaceae</taxon>
        <taxon>Bacillus</taxon>
        <taxon>Bacillus cereus group</taxon>
    </lineage>
</organism>